<dbReference type="EMBL" id="MWWQ01000014">
    <property type="protein sequence ID" value="OZG49592.1"/>
    <property type="molecule type" value="Genomic_DNA"/>
</dbReference>
<evidence type="ECO:0000313" key="3">
    <source>
        <dbReference type="EMBL" id="OZG49592.1"/>
    </source>
</evidence>
<keyword evidence="2" id="KW-0472">Membrane</keyword>
<evidence type="ECO:0000256" key="1">
    <source>
        <dbReference type="SAM" id="MobiDB-lite"/>
    </source>
</evidence>
<feature type="region of interest" description="Disordered" evidence="1">
    <location>
        <begin position="1"/>
        <end position="36"/>
    </location>
</feature>
<proteinExistence type="predicted"/>
<dbReference type="AlphaFoldDB" id="A0A261ERV7"/>
<organism evidence="3 4">
    <name type="scientific">Pseudoscardovia suis</name>
    <dbReference type="NCBI Taxonomy" id="987063"/>
    <lineage>
        <taxon>Bacteria</taxon>
        <taxon>Bacillati</taxon>
        <taxon>Actinomycetota</taxon>
        <taxon>Actinomycetes</taxon>
        <taxon>Bifidobacteriales</taxon>
        <taxon>Bifidobacteriaceae</taxon>
        <taxon>Pseudoscardovia</taxon>
    </lineage>
</organism>
<feature type="transmembrane region" description="Helical" evidence="2">
    <location>
        <begin position="76"/>
        <end position="95"/>
    </location>
</feature>
<feature type="transmembrane region" description="Helical" evidence="2">
    <location>
        <begin position="53"/>
        <end position="71"/>
    </location>
</feature>
<keyword evidence="2" id="KW-0812">Transmembrane</keyword>
<gene>
    <name evidence="3" type="ORF">PSSU_1416</name>
</gene>
<evidence type="ECO:0000313" key="4">
    <source>
        <dbReference type="Proteomes" id="UP000216454"/>
    </source>
</evidence>
<name>A0A261ERV7_9BIFI</name>
<keyword evidence="4" id="KW-1185">Reference proteome</keyword>
<sequence length="131" mass="14353">MDTENNGDTRPQQGSPVQGKPSSGQPQQDDTNVREGFHVEHVKVSETNEGKPWFEWIVAACLLVSVILAWARHPGLASLVVVAVLWSAAIVRSVYGPDSPWKVRSVGFDSFIGASLGTILGLLFWSIRFLH</sequence>
<feature type="transmembrane region" description="Helical" evidence="2">
    <location>
        <begin position="107"/>
        <end position="127"/>
    </location>
</feature>
<comment type="caution">
    <text evidence="3">The sequence shown here is derived from an EMBL/GenBank/DDBJ whole genome shotgun (WGS) entry which is preliminary data.</text>
</comment>
<dbReference type="Proteomes" id="UP000216454">
    <property type="component" value="Unassembled WGS sequence"/>
</dbReference>
<keyword evidence="2" id="KW-1133">Transmembrane helix</keyword>
<protein>
    <submittedName>
        <fullName evidence="3">Rod shape-determining protein RodA</fullName>
    </submittedName>
</protein>
<dbReference type="RefSeq" id="WP_094691719.1">
    <property type="nucleotide sequence ID" value="NZ_MWWQ01000014.1"/>
</dbReference>
<evidence type="ECO:0000256" key="2">
    <source>
        <dbReference type="SAM" id="Phobius"/>
    </source>
</evidence>
<feature type="compositionally biased region" description="Polar residues" evidence="1">
    <location>
        <begin position="1"/>
        <end position="30"/>
    </location>
</feature>
<dbReference type="OrthoDB" id="3239627at2"/>
<accession>A0A261ERV7</accession>
<reference evidence="3 4" key="1">
    <citation type="journal article" date="2017" name="BMC Genomics">
        <title>Comparative genomic and phylogenomic analyses of the Bifidobacteriaceae family.</title>
        <authorList>
            <person name="Lugli G.A."/>
            <person name="Milani C."/>
            <person name="Turroni F."/>
            <person name="Duranti S."/>
            <person name="Mancabelli L."/>
            <person name="Mangifesta M."/>
            <person name="Ferrario C."/>
            <person name="Modesto M."/>
            <person name="Mattarelli P."/>
            <person name="Jiri K."/>
            <person name="van Sinderen D."/>
            <person name="Ventura M."/>
        </authorList>
    </citation>
    <scope>NUCLEOTIDE SEQUENCE [LARGE SCALE GENOMIC DNA]</scope>
    <source>
        <strain evidence="3 4">DSM 24744</strain>
    </source>
</reference>